<dbReference type="AlphaFoldDB" id="A0A3Q1JB42"/>
<evidence type="ECO:0000256" key="2">
    <source>
        <dbReference type="ARBA" id="ARBA00022475"/>
    </source>
</evidence>
<feature type="compositionally biased region" description="Polar residues" evidence="10">
    <location>
        <begin position="74"/>
        <end position="89"/>
    </location>
</feature>
<dbReference type="PANTHER" id="PTHR24037:SF10">
    <property type="entry name" value="MUCIN-13"/>
    <property type="match status" value="1"/>
</dbReference>
<dbReference type="STRING" id="64144.ENSATEP00000030205"/>
<evidence type="ECO:0000256" key="11">
    <source>
        <dbReference type="SAM" id="Phobius"/>
    </source>
</evidence>
<feature type="transmembrane region" description="Helical" evidence="11">
    <location>
        <begin position="295"/>
        <end position="313"/>
    </location>
</feature>
<keyword evidence="11" id="KW-0812">Transmembrane</keyword>
<evidence type="ECO:0000259" key="12">
    <source>
        <dbReference type="PROSITE" id="PS50026"/>
    </source>
</evidence>
<dbReference type="InParanoid" id="A0A3Q1JB42"/>
<keyword evidence="2" id="KW-1003">Cell membrane</keyword>
<sequence>DETTDSSTTATEATTTSTAATTTSTEATTTSTAATTTSTEATTTSTAATTTSDGSGTAAPDATTVSVETTVASDNTATTPSDSTASVTSGSEIFSFNSENPCDSNPCGRGSTCDPRANETYVCLCLPGMAYNNISKSCNNAKVFPGQLSLSDIKYNDKMKDKTSEEFLEASEKISIIPVPIQTRKVESREEPGVSATVDIVFNVDSEITTKDLNDKIEAVGGTFTEGNLCSGACDLDTMTCTSGNGTYTCTCKENYVKTDFSDRVCIGKDTYLVIYVPVVVFFLAWQLALVITGSVLGGLLLIALIVLPIVSVK</sequence>
<keyword evidence="14" id="KW-1185">Reference proteome</keyword>
<dbReference type="OrthoDB" id="8938333at2759"/>
<keyword evidence="8" id="KW-0325">Glycoprotein</keyword>
<evidence type="ECO:0000313" key="14">
    <source>
        <dbReference type="Proteomes" id="UP000265040"/>
    </source>
</evidence>
<keyword evidence="11" id="KW-1133">Transmembrane helix</keyword>
<keyword evidence="6 11" id="KW-0472">Membrane</keyword>
<evidence type="ECO:0000256" key="7">
    <source>
        <dbReference type="ARBA" id="ARBA00023157"/>
    </source>
</evidence>
<protein>
    <recommendedName>
        <fullName evidence="12">EGF-like domain-containing protein</fullName>
    </recommendedName>
</protein>
<evidence type="ECO:0000256" key="9">
    <source>
        <dbReference type="PROSITE-ProRule" id="PRU00076"/>
    </source>
</evidence>
<feature type="transmembrane region" description="Helical" evidence="11">
    <location>
        <begin position="271"/>
        <end position="289"/>
    </location>
</feature>
<reference evidence="13" key="3">
    <citation type="submission" date="2025-09" db="UniProtKB">
        <authorList>
            <consortium name="Ensembl"/>
        </authorList>
    </citation>
    <scope>IDENTIFICATION</scope>
</reference>
<evidence type="ECO:0000256" key="1">
    <source>
        <dbReference type="ARBA" id="ARBA00004236"/>
    </source>
</evidence>
<evidence type="ECO:0000256" key="8">
    <source>
        <dbReference type="ARBA" id="ARBA00023180"/>
    </source>
</evidence>
<dbReference type="PROSITE" id="PS50026">
    <property type="entry name" value="EGF_3"/>
    <property type="match status" value="1"/>
</dbReference>
<keyword evidence="3 9" id="KW-0245">EGF-like domain</keyword>
<name>A0A3Q1JB42_ANATE</name>
<reference evidence="13" key="2">
    <citation type="submission" date="2025-08" db="UniProtKB">
        <authorList>
            <consortium name="Ensembl"/>
        </authorList>
    </citation>
    <scope>IDENTIFICATION</scope>
</reference>
<dbReference type="SMART" id="SM00181">
    <property type="entry name" value="EGF"/>
    <property type="match status" value="2"/>
</dbReference>
<dbReference type="Proteomes" id="UP000265040">
    <property type="component" value="Chromosome 19"/>
</dbReference>
<evidence type="ECO:0000256" key="5">
    <source>
        <dbReference type="ARBA" id="ARBA00022737"/>
    </source>
</evidence>
<proteinExistence type="predicted"/>
<accession>A0A3Q1JB42</accession>
<evidence type="ECO:0000256" key="3">
    <source>
        <dbReference type="ARBA" id="ARBA00022536"/>
    </source>
</evidence>
<evidence type="ECO:0000256" key="4">
    <source>
        <dbReference type="ARBA" id="ARBA00022729"/>
    </source>
</evidence>
<dbReference type="SMART" id="SM00179">
    <property type="entry name" value="EGF_CA"/>
    <property type="match status" value="2"/>
</dbReference>
<dbReference type="GO" id="GO:0005886">
    <property type="term" value="C:plasma membrane"/>
    <property type="evidence" value="ECO:0007669"/>
    <property type="project" value="UniProtKB-SubCell"/>
</dbReference>
<feature type="region of interest" description="Disordered" evidence="10">
    <location>
        <begin position="70"/>
        <end position="89"/>
    </location>
</feature>
<dbReference type="Ensembl" id="ENSATET00000030662.2">
    <property type="protein sequence ID" value="ENSATEP00000030205.2"/>
    <property type="gene ID" value="ENSATEG00000020855.2"/>
</dbReference>
<evidence type="ECO:0000256" key="10">
    <source>
        <dbReference type="SAM" id="MobiDB-lite"/>
    </source>
</evidence>
<evidence type="ECO:0000256" key="6">
    <source>
        <dbReference type="ARBA" id="ARBA00023136"/>
    </source>
</evidence>
<comment type="caution">
    <text evidence="9">Lacks conserved residue(s) required for the propagation of feature annotation.</text>
</comment>
<dbReference type="SUPFAM" id="SSF57196">
    <property type="entry name" value="EGF/Laminin"/>
    <property type="match status" value="1"/>
</dbReference>
<keyword evidence="7" id="KW-1015">Disulfide bond</keyword>
<dbReference type="PANTHER" id="PTHR24037">
    <property type="entry name" value="HEART DEVELOPMENT PROTEIN WITH EGF-LIKE DOMAINS 1"/>
    <property type="match status" value="1"/>
</dbReference>
<dbReference type="InterPro" id="IPR000742">
    <property type="entry name" value="EGF"/>
</dbReference>
<feature type="domain" description="EGF-like" evidence="12">
    <location>
        <begin position="98"/>
        <end position="139"/>
    </location>
</feature>
<dbReference type="InterPro" id="IPR001881">
    <property type="entry name" value="EGF-like_Ca-bd_dom"/>
</dbReference>
<dbReference type="GeneTree" id="ENSGT01030000235331"/>
<reference evidence="13" key="1">
    <citation type="submission" date="2021-04" db="EMBL/GenBank/DDBJ databases">
        <authorList>
            <consortium name="Wellcome Sanger Institute Data Sharing"/>
        </authorList>
    </citation>
    <scope>NUCLEOTIDE SEQUENCE [LARGE SCALE GENOMIC DNA]</scope>
</reference>
<keyword evidence="4" id="KW-0732">Signal</keyword>
<feature type="region of interest" description="Disordered" evidence="10">
    <location>
        <begin position="1"/>
        <end position="62"/>
    </location>
</feature>
<organism evidence="13 14">
    <name type="scientific">Anabas testudineus</name>
    <name type="common">Climbing perch</name>
    <name type="synonym">Anthias testudineus</name>
    <dbReference type="NCBI Taxonomy" id="64144"/>
    <lineage>
        <taxon>Eukaryota</taxon>
        <taxon>Metazoa</taxon>
        <taxon>Chordata</taxon>
        <taxon>Craniata</taxon>
        <taxon>Vertebrata</taxon>
        <taxon>Euteleostomi</taxon>
        <taxon>Actinopterygii</taxon>
        <taxon>Neopterygii</taxon>
        <taxon>Teleostei</taxon>
        <taxon>Neoteleostei</taxon>
        <taxon>Acanthomorphata</taxon>
        <taxon>Anabantaria</taxon>
        <taxon>Anabantiformes</taxon>
        <taxon>Anabantoidei</taxon>
        <taxon>Anabantidae</taxon>
        <taxon>Anabas</taxon>
    </lineage>
</organism>
<keyword evidence="5" id="KW-0677">Repeat</keyword>
<evidence type="ECO:0000313" key="13">
    <source>
        <dbReference type="Ensembl" id="ENSATEP00000030205.2"/>
    </source>
</evidence>
<comment type="subcellular location">
    <subcellularLocation>
        <location evidence="1">Cell membrane</location>
    </subcellularLocation>
</comment>
<dbReference type="GO" id="GO:0005509">
    <property type="term" value="F:calcium ion binding"/>
    <property type="evidence" value="ECO:0007669"/>
    <property type="project" value="InterPro"/>
</dbReference>
<dbReference type="Gene3D" id="2.10.25.10">
    <property type="entry name" value="Laminin"/>
    <property type="match status" value="1"/>
</dbReference>